<evidence type="ECO:0008006" key="8">
    <source>
        <dbReference type="Google" id="ProtNLM"/>
    </source>
</evidence>
<evidence type="ECO:0000256" key="3">
    <source>
        <dbReference type="ARBA" id="ARBA00022989"/>
    </source>
</evidence>
<evidence type="ECO:0000256" key="4">
    <source>
        <dbReference type="ARBA" id="ARBA00023136"/>
    </source>
</evidence>
<dbReference type="AlphaFoldDB" id="S7TDQ1"/>
<dbReference type="OrthoDB" id="122062at2"/>
<comment type="caution">
    <text evidence="6">The sequence shown here is derived from an EMBL/GenBank/DDBJ whole genome shotgun (WGS) entry which is preliminary data.</text>
</comment>
<sequence length="86" mass="9244">MAQEWVQMLGFAAGTMTTAAFVPQVVKTWRSRSASDISLGMYAVLTCGVFSWLAYGLLVGDWPVVAANGVTLVLVAAMLAMKLVFR</sequence>
<dbReference type="EMBL" id="ATHI01000006">
    <property type="protein sequence ID" value="EPR34791.1"/>
    <property type="molecule type" value="Genomic_DNA"/>
</dbReference>
<protein>
    <recommendedName>
        <fullName evidence="8">MtN3 and saliva related transmembrane protein</fullName>
    </recommendedName>
</protein>
<keyword evidence="3 5" id="KW-1133">Transmembrane helix</keyword>
<feature type="transmembrane region" description="Helical" evidence="5">
    <location>
        <begin position="64"/>
        <end position="85"/>
    </location>
</feature>
<evidence type="ECO:0000256" key="1">
    <source>
        <dbReference type="ARBA" id="ARBA00004141"/>
    </source>
</evidence>
<evidence type="ECO:0000313" key="7">
    <source>
        <dbReference type="Proteomes" id="UP000014975"/>
    </source>
</evidence>
<keyword evidence="4 5" id="KW-0472">Membrane</keyword>
<accession>S7TDQ1</accession>
<dbReference type="GO" id="GO:0016020">
    <property type="term" value="C:membrane"/>
    <property type="evidence" value="ECO:0007669"/>
    <property type="project" value="UniProtKB-SubCell"/>
</dbReference>
<evidence type="ECO:0000256" key="5">
    <source>
        <dbReference type="SAM" id="Phobius"/>
    </source>
</evidence>
<dbReference type="NCBIfam" id="NF037968">
    <property type="entry name" value="SemiSWEET_2"/>
    <property type="match status" value="1"/>
</dbReference>
<dbReference type="eggNOG" id="COG4095">
    <property type="taxonomic scope" value="Bacteria"/>
</dbReference>
<dbReference type="InterPro" id="IPR047662">
    <property type="entry name" value="SemiSWEET"/>
</dbReference>
<keyword evidence="7" id="KW-1185">Reference proteome</keyword>
<reference evidence="6 7" key="1">
    <citation type="journal article" date="2013" name="Genome Announc.">
        <title>Draft genome sequences for three mercury-methylating, sulfate-reducing bacteria.</title>
        <authorList>
            <person name="Brown S.D."/>
            <person name="Hurt R.A.Jr."/>
            <person name="Gilmour C.C."/>
            <person name="Elias D.A."/>
        </authorList>
    </citation>
    <scope>NUCLEOTIDE SEQUENCE [LARGE SCALE GENOMIC DNA]</scope>
    <source>
        <strain evidence="6 7">DSM 16529</strain>
    </source>
</reference>
<dbReference type="RefSeq" id="WP_020886495.1">
    <property type="nucleotide sequence ID" value="NZ_ATHI01000006.1"/>
</dbReference>
<dbReference type="Proteomes" id="UP000014975">
    <property type="component" value="Unassembled WGS sequence"/>
</dbReference>
<gene>
    <name evidence="6" type="ORF">dsat_2610</name>
</gene>
<dbReference type="Pfam" id="PF04193">
    <property type="entry name" value="PQ-loop"/>
    <property type="match status" value="1"/>
</dbReference>
<comment type="subcellular location">
    <subcellularLocation>
        <location evidence="1">Membrane</location>
        <topology evidence="1">Multi-pass membrane protein</topology>
    </subcellularLocation>
</comment>
<evidence type="ECO:0000313" key="6">
    <source>
        <dbReference type="EMBL" id="EPR34791.1"/>
    </source>
</evidence>
<dbReference type="InterPro" id="IPR006603">
    <property type="entry name" value="PQ-loop_rpt"/>
</dbReference>
<name>S7TDQ1_9BACT</name>
<keyword evidence="2 5" id="KW-0812">Transmembrane</keyword>
<proteinExistence type="predicted"/>
<dbReference type="PATRIC" id="fig|1121439.3.peg.1011"/>
<feature type="transmembrane region" description="Helical" evidence="5">
    <location>
        <begin position="38"/>
        <end position="58"/>
    </location>
</feature>
<evidence type="ECO:0000256" key="2">
    <source>
        <dbReference type="ARBA" id="ARBA00022692"/>
    </source>
</evidence>
<organism evidence="6 7">
    <name type="scientific">Alkalidesulfovibrio alkalitolerans DSM 16529</name>
    <dbReference type="NCBI Taxonomy" id="1121439"/>
    <lineage>
        <taxon>Bacteria</taxon>
        <taxon>Pseudomonadati</taxon>
        <taxon>Thermodesulfobacteriota</taxon>
        <taxon>Desulfovibrionia</taxon>
        <taxon>Desulfovibrionales</taxon>
        <taxon>Desulfovibrionaceae</taxon>
        <taxon>Alkalidesulfovibrio</taxon>
    </lineage>
</organism>
<dbReference type="GO" id="GO:0051119">
    <property type="term" value="F:sugar transmembrane transporter activity"/>
    <property type="evidence" value="ECO:0007669"/>
    <property type="project" value="InterPro"/>
</dbReference>
<dbReference type="Gene3D" id="1.20.1280.290">
    <property type="match status" value="1"/>
</dbReference>